<evidence type="ECO:0000256" key="2">
    <source>
        <dbReference type="ARBA" id="ARBA00023015"/>
    </source>
</evidence>
<dbReference type="GO" id="GO:0003677">
    <property type="term" value="F:DNA binding"/>
    <property type="evidence" value="ECO:0007669"/>
    <property type="project" value="UniProtKB-KW"/>
</dbReference>
<sequence>MSGFVTTKFPISKRKVSLGASSSLKGNTNAEVLSGLVLVAAQDEKNVSLISGQKKCRNCKKKSVECKWDEIANIPAQESDLESDDAMENIYENIFYRNDQTKPQFVCSTQPLSSLLSRDSYLCFDGDFFGLYYPWRGQENEVHVESRQDMALRKFIDSQGAYIVPSAVERKRLISLFLTNLYPLFPVVSRNSLEDASQVPLILLNAIMLCATRFDTEVGQVSVRTRLKQFYERCKLLELVEHNKIVLIQSYLLLSIHEEGISGARDSKEYITKACNLCGELCITNISGTNDISELSSSELNNLVRLKYWKGLLRRLFWVSFSLDRLVSATSGREMYYDRKDLIIDDLSLDDFEPGEYQVSDLAACNKMVSLAKLVERVQCSHYRPPTHRTVDTQLKNDILSWTLDENITNESIRKLLEVYHAYIAILTFRCRIDTVGLILKSRDSGASGLFDKEERLPLQEYSIKIMCLAASEPLVHHVLVVHAVLHVIALNQLEFNTSSYSSDKPENYYAEVTGMAKSVLTDLRKYWWFAGAALRLCNVIWESNI</sequence>
<dbReference type="Proteomes" id="UP000001997">
    <property type="component" value="Unassembled WGS sequence"/>
</dbReference>
<dbReference type="OMA" id="EYITRAC"/>
<evidence type="ECO:0000256" key="1">
    <source>
        <dbReference type="ARBA" id="ARBA00022833"/>
    </source>
</evidence>
<name>A5DKY3_PICGU</name>
<dbReference type="eggNOG" id="ENOG502SKRT">
    <property type="taxonomic scope" value="Eukaryota"/>
</dbReference>
<keyword evidence="1" id="KW-0862">Zinc</keyword>
<evidence type="ECO:0000256" key="3">
    <source>
        <dbReference type="ARBA" id="ARBA00023125"/>
    </source>
</evidence>
<dbReference type="GO" id="GO:0008270">
    <property type="term" value="F:zinc ion binding"/>
    <property type="evidence" value="ECO:0007669"/>
    <property type="project" value="InterPro"/>
</dbReference>
<dbReference type="EMBL" id="CH408158">
    <property type="protein sequence ID" value="EDK39836.2"/>
    <property type="molecule type" value="Genomic_DNA"/>
</dbReference>
<gene>
    <name evidence="7" type="ORF">PGUG_03934</name>
</gene>
<proteinExistence type="predicted"/>
<dbReference type="InParanoid" id="A5DKY3"/>
<evidence type="ECO:0000259" key="6">
    <source>
        <dbReference type="Pfam" id="PF04082"/>
    </source>
</evidence>
<dbReference type="KEGG" id="pgu:PGUG_03934"/>
<dbReference type="GO" id="GO:0006351">
    <property type="term" value="P:DNA-templated transcription"/>
    <property type="evidence" value="ECO:0007669"/>
    <property type="project" value="InterPro"/>
</dbReference>
<dbReference type="AlphaFoldDB" id="A5DKY3"/>
<keyword evidence="4" id="KW-0804">Transcription</keyword>
<dbReference type="VEuPathDB" id="FungiDB:PGUG_03934"/>
<keyword evidence="2" id="KW-0805">Transcription regulation</keyword>
<dbReference type="OrthoDB" id="5121955at2759"/>
<evidence type="ECO:0000256" key="5">
    <source>
        <dbReference type="ARBA" id="ARBA00023242"/>
    </source>
</evidence>
<keyword evidence="5" id="KW-0539">Nucleus</keyword>
<dbReference type="RefSeq" id="XP_001484553.2">
    <property type="nucleotide sequence ID" value="XM_001484503.1"/>
</dbReference>
<feature type="domain" description="Xylanolytic transcriptional activator regulatory" evidence="6">
    <location>
        <begin position="174"/>
        <end position="335"/>
    </location>
</feature>
<organism evidence="7 8">
    <name type="scientific">Meyerozyma guilliermondii (strain ATCC 6260 / CBS 566 / DSM 6381 / JCM 1539 / NBRC 10279 / NRRL Y-324)</name>
    <name type="common">Yeast</name>
    <name type="synonym">Candida guilliermondii</name>
    <dbReference type="NCBI Taxonomy" id="294746"/>
    <lineage>
        <taxon>Eukaryota</taxon>
        <taxon>Fungi</taxon>
        <taxon>Dikarya</taxon>
        <taxon>Ascomycota</taxon>
        <taxon>Saccharomycotina</taxon>
        <taxon>Pichiomycetes</taxon>
        <taxon>Debaryomycetaceae</taxon>
        <taxon>Meyerozyma</taxon>
    </lineage>
</organism>
<dbReference type="PANTHER" id="PTHR47171">
    <property type="entry name" value="FARA-RELATED"/>
    <property type="match status" value="1"/>
</dbReference>
<evidence type="ECO:0000313" key="8">
    <source>
        <dbReference type="Proteomes" id="UP000001997"/>
    </source>
</evidence>
<reference evidence="7 8" key="1">
    <citation type="journal article" date="2009" name="Nature">
        <title>Evolution of pathogenicity and sexual reproduction in eight Candida genomes.</title>
        <authorList>
            <person name="Butler G."/>
            <person name="Rasmussen M.D."/>
            <person name="Lin M.F."/>
            <person name="Santos M.A."/>
            <person name="Sakthikumar S."/>
            <person name="Munro C.A."/>
            <person name="Rheinbay E."/>
            <person name="Grabherr M."/>
            <person name="Forche A."/>
            <person name="Reedy J.L."/>
            <person name="Agrafioti I."/>
            <person name="Arnaud M.B."/>
            <person name="Bates S."/>
            <person name="Brown A.J."/>
            <person name="Brunke S."/>
            <person name="Costanzo M.C."/>
            <person name="Fitzpatrick D.A."/>
            <person name="de Groot P.W."/>
            <person name="Harris D."/>
            <person name="Hoyer L.L."/>
            <person name="Hube B."/>
            <person name="Klis F.M."/>
            <person name="Kodira C."/>
            <person name="Lennard N."/>
            <person name="Logue M.E."/>
            <person name="Martin R."/>
            <person name="Neiman A.M."/>
            <person name="Nikolaou E."/>
            <person name="Quail M.A."/>
            <person name="Quinn J."/>
            <person name="Santos M.C."/>
            <person name="Schmitzberger F.F."/>
            <person name="Sherlock G."/>
            <person name="Shah P."/>
            <person name="Silverstein K.A."/>
            <person name="Skrzypek M.S."/>
            <person name="Soll D."/>
            <person name="Staggs R."/>
            <person name="Stansfield I."/>
            <person name="Stumpf M.P."/>
            <person name="Sudbery P.E."/>
            <person name="Srikantha T."/>
            <person name="Zeng Q."/>
            <person name="Berman J."/>
            <person name="Berriman M."/>
            <person name="Heitman J."/>
            <person name="Gow N.A."/>
            <person name="Lorenz M.C."/>
            <person name="Birren B.W."/>
            <person name="Kellis M."/>
            <person name="Cuomo C.A."/>
        </authorList>
    </citation>
    <scope>NUCLEOTIDE SEQUENCE [LARGE SCALE GENOMIC DNA]</scope>
    <source>
        <strain evidence="8">ATCC 6260 / CBS 566 / DSM 6381 / JCM 1539 / NBRC 10279 / NRRL Y-324</strain>
    </source>
</reference>
<evidence type="ECO:0000256" key="4">
    <source>
        <dbReference type="ARBA" id="ARBA00023163"/>
    </source>
</evidence>
<accession>A5DKY3</accession>
<dbReference type="PANTHER" id="PTHR47171:SF3">
    <property type="entry name" value="FARA-RELATED"/>
    <property type="match status" value="1"/>
</dbReference>
<keyword evidence="8" id="KW-1185">Reference proteome</keyword>
<dbReference type="Pfam" id="PF04082">
    <property type="entry name" value="Fungal_trans"/>
    <property type="match status" value="1"/>
</dbReference>
<dbReference type="InterPro" id="IPR007219">
    <property type="entry name" value="XnlR_reg_dom"/>
</dbReference>
<protein>
    <recommendedName>
        <fullName evidence="6">Xylanolytic transcriptional activator regulatory domain-containing protein</fullName>
    </recommendedName>
</protein>
<dbReference type="CDD" id="cd12148">
    <property type="entry name" value="fungal_TF_MHR"/>
    <property type="match status" value="1"/>
</dbReference>
<dbReference type="GeneID" id="5125764"/>
<evidence type="ECO:0000313" key="7">
    <source>
        <dbReference type="EMBL" id="EDK39836.2"/>
    </source>
</evidence>
<dbReference type="STRING" id="294746.A5DKY3"/>
<dbReference type="InterPro" id="IPR052073">
    <property type="entry name" value="Amide_Lactam_Regulators"/>
</dbReference>
<dbReference type="HOGENOM" id="CLU_037041_1_0_1"/>
<keyword evidence="3" id="KW-0238">DNA-binding</keyword>